<feature type="region of interest" description="Disordered" evidence="1">
    <location>
        <begin position="168"/>
        <end position="212"/>
    </location>
</feature>
<dbReference type="CDD" id="cd04755">
    <property type="entry name" value="Commd7"/>
    <property type="match status" value="1"/>
</dbReference>
<protein>
    <submittedName>
        <fullName evidence="3">COMM domain containing 7</fullName>
    </submittedName>
</protein>
<dbReference type="InterPro" id="IPR037358">
    <property type="entry name" value="COMMD7"/>
</dbReference>
<feature type="region of interest" description="Disordered" evidence="1">
    <location>
        <begin position="95"/>
        <end position="128"/>
    </location>
</feature>
<dbReference type="Proteomes" id="UP000694426">
    <property type="component" value="Unplaced"/>
</dbReference>
<organism evidence="3 4">
    <name type="scientific">Anser brachyrhynchus</name>
    <name type="common">Pink-footed goose</name>
    <dbReference type="NCBI Taxonomy" id="132585"/>
    <lineage>
        <taxon>Eukaryota</taxon>
        <taxon>Metazoa</taxon>
        <taxon>Chordata</taxon>
        <taxon>Craniata</taxon>
        <taxon>Vertebrata</taxon>
        <taxon>Euteleostomi</taxon>
        <taxon>Archelosauria</taxon>
        <taxon>Archosauria</taxon>
        <taxon>Dinosauria</taxon>
        <taxon>Saurischia</taxon>
        <taxon>Theropoda</taxon>
        <taxon>Coelurosauria</taxon>
        <taxon>Aves</taxon>
        <taxon>Neognathae</taxon>
        <taxon>Galloanserae</taxon>
        <taxon>Anseriformes</taxon>
        <taxon>Anatidae</taxon>
        <taxon>Anserinae</taxon>
        <taxon>Anser</taxon>
    </lineage>
</organism>
<dbReference type="InterPro" id="IPR017920">
    <property type="entry name" value="COMM"/>
</dbReference>
<dbReference type="GeneTree" id="ENSGT00390000012419"/>
<name>A0A8B9CUH2_9AVES</name>
<keyword evidence="4" id="KW-1185">Reference proteome</keyword>
<evidence type="ECO:0000259" key="2">
    <source>
        <dbReference type="PROSITE" id="PS51269"/>
    </source>
</evidence>
<reference evidence="3" key="2">
    <citation type="submission" date="2025-09" db="UniProtKB">
        <authorList>
            <consortium name="Ensembl"/>
        </authorList>
    </citation>
    <scope>IDENTIFICATION</scope>
</reference>
<dbReference type="Pfam" id="PF21672">
    <property type="entry name" value="COMM_HN"/>
    <property type="match status" value="1"/>
</dbReference>
<dbReference type="PANTHER" id="PTHR16231">
    <property type="entry name" value="COMM DOMAIN-CONTAINING PROTEIN 4-8 FAMILY MEMBER"/>
    <property type="match status" value="1"/>
</dbReference>
<dbReference type="Ensembl" id="ENSABRT00000034926.1">
    <property type="protein sequence ID" value="ENSABRP00000024919.1"/>
    <property type="gene ID" value="ENSABRG00000020901.1"/>
</dbReference>
<feature type="region of interest" description="Disordered" evidence="1">
    <location>
        <begin position="48"/>
        <end position="72"/>
    </location>
</feature>
<dbReference type="GO" id="GO:0033209">
    <property type="term" value="P:tumor necrosis factor-mediated signaling pathway"/>
    <property type="evidence" value="ECO:0007669"/>
    <property type="project" value="TreeGrafter"/>
</dbReference>
<dbReference type="GO" id="GO:0045892">
    <property type="term" value="P:negative regulation of DNA-templated transcription"/>
    <property type="evidence" value="ECO:0007669"/>
    <property type="project" value="TreeGrafter"/>
</dbReference>
<feature type="compositionally biased region" description="Gly residues" evidence="1">
    <location>
        <begin position="202"/>
        <end position="212"/>
    </location>
</feature>
<dbReference type="Pfam" id="PF07258">
    <property type="entry name" value="COMM_domain"/>
    <property type="match status" value="1"/>
</dbReference>
<dbReference type="AlphaFoldDB" id="A0A8B9CUH2"/>
<dbReference type="PROSITE" id="PS51269">
    <property type="entry name" value="COMM"/>
    <property type="match status" value="1"/>
</dbReference>
<evidence type="ECO:0000313" key="4">
    <source>
        <dbReference type="Proteomes" id="UP000694426"/>
    </source>
</evidence>
<feature type="compositionally biased region" description="Gly residues" evidence="1">
    <location>
        <begin position="179"/>
        <end position="190"/>
    </location>
</feature>
<dbReference type="PANTHER" id="PTHR16231:SF2">
    <property type="entry name" value="COMM DOMAIN-CONTAINING PROTEIN 7"/>
    <property type="match status" value="1"/>
</dbReference>
<accession>A0A8B9CUH2</accession>
<evidence type="ECO:0000313" key="3">
    <source>
        <dbReference type="Ensembl" id="ENSABRP00000024919.1"/>
    </source>
</evidence>
<sequence length="418" mass="43349">APSLSRSKAAEAAGSPQCCSFVCPGFGCGAEATAPGYPGGCSLPRAAAPGDREPGSVPSATSLHRADAAGGRGVTRGDPWALGCQPWVQGWTQGERHRGAGRDPGQWGNTTKGPKWARGARPGCGGPEAPGLDLVGETREGGEARAAQGRQHPAAGAWLGVLGTPRCGGVPGGARSRGPGSGRAGPGGGAESAAANAQAEAGAGGGAGPGRAGGAAAAMGLLNFTRDPVPEAVSGDMHNLNQLSAEQFSALTEVLFRFLTGPKEVERFLTQLSDFATMNKISLGPLKNIVKSILLVPNGALKRNLSSEQVRADFIALGLSEEKATYFAEQWKLNSPTLTRLAVGQTLMINQLIDMEWKFGVTAGSSELEKVGSIFLQLKLVIKKGTQMENVYIELTLPQFYSFLHEMERVKTSLESFS</sequence>
<feature type="compositionally biased region" description="Low complexity" evidence="1">
    <location>
        <begin position="191"/>
        <end position="201"/>
    </location>
</feature>
<reference evidence="3" key="1">
    <citation type="submission" date="2025-08" db="UniProtKB">
        <authorList>
            <consortium name="Ensembl"/>
        </authorList>
    </citation>
    <scope>IDENTIFICATION</scope>
</reference>
<feature type="domain" description="COMM" evidence="2">
    <location>
        <begin position="351"/>
        <end position="418"/>
    </location>
</feature>
<dbReference type="GO" id="GO:0051059">
    <property type="term" value="F:NF-kappaB binding"/>
    <property type="evidence" value="ECO:0007669"/>
    <property type="project" value="TreeGrafter"/>
</dbReference>
<proteinExistence type="predicted"/>
<dbReference type="InterPro" id="IPR047155">
    <property type="entry name" value="COMMD4/6/7/8"/>
</dbReference>
<evidence type="ECO:0000256" key="1">
    <source>
        <dbReference type="SAM" id="MobiDB-lite"/>
    </source>
</evidence>
<gene>
    <name evidence="3" type="primary">COMMD7</name>
</gene>